<dbReference type="EMBL" id="CAJVCH010023970">
    <property type="protein sequence ID" value="CAG7695905.1"/>
    <property type="molecule type" value="Genomic_DNA"/>
</dbReference>
<proteinExistence type="predicted"/>
<gene>
    <name evidence="1" type="ORF">AFUS01_LOCUS3898</name>
</gene>
<dbReference type="AlphaFoldDB" id="A0A8J2NLK9"/>
<comment type="caution">
    <text evidence="1">The sequence shown here is derived from an EMBL/GenBank/DDBJ whole genome shotgun (WGS) entry which is preliminary data.</text>
</comment>
<name>A0A8J2NLK9_9HEXA</name>
<protein>
    <recommendedName>
        <fullName evidence="3">WD repeat-containing protein</fullName>
    </recommendedName>
</protein>
<keyword evidence="2" id="KW-1185">Reference proteome</keyword>
<reference evidence="1" key="1">
    <citation type="submission" date="2021-06" db="EMBL/GenBank/DDBJ databases">
        <authorList>
            <person name="Hodson N. C."/>
            <person name="Mongue J. A."/>
            <person name="Jaron S. K."/>
        </authorList>
    </citation>
    <scope>NUCLEOTIDE SEQUENCE</scope>
</reference>
<organism evidence="1 2">
    <name type="scientific">Allacma fusca</name>
    <dbReference type="NCBI Taxonomy" id="39272"/>
    <lineage>
        <taxon>Eukaryota</taxon>
        <taxon>Metazoa</taxon>
        <taxon>Ecdysozoa</taxon>
        <taxon>Arthropoda</taxon>
        <taxon>Hexapoda</taxon>
        <taxon>Collembola</taxon>
        <taxon>Symphypleona</taxon>
        <taxon>Sminthuridae</taxon>
        <taxon>Allacma</taxon>
    </lineage>
</organism>
<evidence type="ECO:0008006" key="3">
    <source>
        <dbReference type="Google" id="ProtNLM"/>
    </source>
</evidence>
<feature type="non-terminal residue" evidence="1">
    <location>
        <position position="1"/>
    </location>
</feature>
<accession>A0A8J2NLK9</accession>
<evidence type="ECO:0000313" key="2">
    <source>
        <dbReference type="Proteomes" id="UP000708208"/>
    </source>
</evidence>
<feature type="non-terminal residue" evidence="1">
    <location>
        <position position="58"/>
    </location>
</feature>
<evidence type="ECO:0000313" key="1">
    <source>
        <dbReference type="EMBL" id="CAG7695905.1"/>
    </source>
</evidence>
<dbReference type="OrthoDB" id="691673at2759"/>
<sequence length="58" mass="6787">RLFNQFVMKMPQMELSGHKEPIVAVEFLQVPFSENPILISYSKDVELRAWDTVTFICL</sequence>
<dbReference type="Proteomes" id="UP000708208">
    <property type="component" value="Unassembled WGS sequence"/>
</dbReference>